<dbReference type="PANTHER" id="PTHR31625">
    <property type="match status" value="1"/>
</dbReference>
<organism evidence="3 4">
    <name type="scientific">Stephania cephalantha</name>
    <dbReference type="NCBI Taxonomy" id="152367"/>
    <lineage>
        <taxon>Eukaryota</taxon>
        <taxon>Viridiplantae</taxon>
        <taxon>Streptophyta</taxon>
        <taxon>Embryophyta</taxon>
        <taxon>Tracheophyta</taxon>
        <taxon>Spermatophyta</taxon>
        <taxon>Magnoliopsida</taxon>
        <taxon>Ranunculales</taxon>
        <taxon>Menispermaceae</taxon>
        <taxon>Menispermoideae</taxon>
        <taxon>Cissampelideae</taxon>
        <taxon>Stephania</taxon>
    </lineage>
</organism>
<dbReference type="Gene3D" id="3.30.559.10">
    <property type="entry name" value="Chloramphenicol acetyltransferase-like domain"/>
    <property type="match status" value="1"/>
</dbReference>
<evidence type="ECO:0000256" key="1">
    <source>
        <dbReference type="ARBA" id="ARBA00022679"/>
    </source>
</evidence>
<dbReference type="InterPro" id="IPR023213">
    <property type="entry name" value="CAT-like_dom_sf"/>
</dbReference>
<reference evidence="3 4" key="1">
    <citation type="submission" date="2024-01" db="EMBL/GenBank/DDBJ databases">
        <title>Genome assemblies of Stephania.</title>
        <authorList>
            <person name="Yang L."/>
        </authorList>
    </citation>
    <scope>NUCLEOTIDE SEQUENCE [LARGE SCALE GENOMIC DNA]</scope>
    <source>
        <strain evidence="3">JXDWG</strain>
        <tissue evidence="3">Leaf</tissue>
    </source>
</reference>
<dbReference type="EMBL" id="JBBNAG010000005">
    <property type="protein sequence ID" value="KAK9132183.1"/>
    <property type="molecule type" value="Genomic_DNA"/>
</dbReference>
<dbReference type="Pfam" id="PF02458">
    <property type="entry name" value="Transferase"/>
    <property type="match status" value="1"/>
</dbReference>
<comment type="caution">
    <text evidence="3">The sequence shown here is derived from an EMBL/GenBank/DDBJ whole genome shotgun (WGS) entry which is preliminary data.</text>
</comment>
<dbReference type="GO" id="GO:0016747">
    <property type="term" value="F:acyltransferase activity, transferring groups other than amino-acyl groups"/>
    <property type="evidence" value="ECO:0007669"/>
    <property type="project" value="UniProtKB-ARBA"/>
</dbReference>
<dbReference type="Proteomes" id="UP001419268">
    <property type="component" value="Unassembled WGS sequence"/>
</dbReference>
<protein>
    <submittedName>
        <fullName evidence="3">Uncharacterized protein</fullName>
    </submittedName>
</protein>
<keyword evidence="2" id="KW-0012">Acyltransferase</keyword>
<dbReference type="InterPro" id="IPR051504">
    <property type="entry name" value="Plant_metabolite_acyltrans"/>
</dbReference>
<gene>
    <name evidence="3" type="ORF">Scep_011711</name>
</gene>
<evidence type="ECO:0000313" key="3">
    <source>
        <dbReference type="EMBL" id="KAK9132183.1"/>
    </source>
</evidence>
<evidence type="ECO:0000256" key="2">
    <source>
        <dbReference type="ARBA" id="ARBA00023315"/>
    </source>
</evidence>
<name>A0AAP0JFN1_9MAGN</name>
<keyword evidence="4" id="KW-1185">Reference proteome</keyword>
<evidence type="ECO:0000313" key="4">
    <source>
        <dbReference type="Proteomes" id="UP001419268"/>
    </source>
</evidence>
<sequence length="202" mass="22760">MEEGSQKVIKVRLLESSQVAPPVIRYVNGDSITLTVAESNADFTHLCGYHARHAKDFQHLIPPLLTPDHHTTNFKDVPVFAAQVTLFPNSGICLGVTFLHAMMDGRAMAFFLKSWASTSRFGHSPHEESLLPFFDRYSVILKDVHGLQKHSLQMFLQFMQSKSMPEQDCANWLMLTSKVPITNQVFATFELKGVDIDMFGFA</sequence>
<dbReference type="AlphaFoldDB" id="A0AAP0JFN1"/>
<keyword evidence="1" id="KW-0808">Transferase</keyword>
<proteinExistence type="predicted"/>
<accession>A0AAP0JFN1</accession>